<dbReference type="GO" id="GO:0016020">
    <property type="term" value="C:membrane"/>
    <property type="evidence" value="ECO:0007669"/>
    <property type="project" value="UniProtKB-SubCell"/>
</dbReference>
<dbReference type="EMBL" id="MU839849">
    <property type="protein sequence ID" value="KAK1750176.1"/>
    <property type="molecule type" value="Genomic_DNA"/>
</dbReference>
<sequence length="506" mass="56302">MGAAAEVNTPPDVPTTESDSVTNEKGISKAAYAENADSIESQPWDTVSTKKLLRKIDLALIPFLALLYLLSFLDRTNIGNARLDTLEKDLKLDTARIQYNDALAIFFPFYVAAEIPSNMAMKRFRPSIWIPSIMVAWAVCCTLMGLAHNYAGLMAARACLGIAEGGLFPGITYYITMWYRRHECGLRMAIFFSAATAAGAFGGLLARGIVEMRGVGGLSGWQWIFILEGLLTFAVALIAFKAMHDYPATAKFLTEAERTEITARLKRDRSSLADEFDVKYFWAAIKDWKIWVHMFITIGIYTGLYSYSLFLPTIIRDLGYANNQAQLMTVPPYVVACIFCVSAGWYADKLGQRGIFMMFFMGMAIVGLIMLIATQNPAVKYVGCFFLASGIYPNVPQGVAWNGNNIGGSLKRGVGIAMHVGFGNLGGTISAYLYLSRDGPKYYPGHGTLLGCQTMAFCLSLFMTIYLRRENARRDRMYKPPSEYTEEERIAEREKGDNATFFRYTV</sequence>
<protein>
    <submittedName>
        <fullName evidence="9">High-affinity nicotinic acid transporter</fullName>
    </submittedName>
</protein>
<feature type="transmembrane region" description="Helical" evidence="7">
    <location>
        <begin position="447"/>
        <end position="467"/>
    </location>
</feature>
<feature type="transmembrane region" description="Helical" evidence="7">
    <location>
        <begin position="221"/>
        <end position="240"/>
    </location>
</feature>
<dbReference type="InterPro" id="IPR011701">
    <property type="entry name" value="MFS"/>
</dbReference>
<keyword evidence="10" id="KW-1185">Reference proteome</keyword>
<gene>
    <name evidence="9" type="ORF">QBC47DRAFT_126101</name>
</gene>
<feature type="transmembrane region" description="Helical" evidence="7">
    <location>
        <begin position="188"/>
        <end position="209"/>
    </location>
</feature>
<feature type="transmembrane region" description="Helical" evidence="7">
    <location>
        <begin position="128"/>
        <end position="148"/>
    </location>
</feature>
<dbReference type="Pfam" id="PF07690">
    <property type="entry name" value="MFS_1"/>
    <property type="match status" value="1"/>
</dbReference>
<keyword evidence="5 7" id="KW-0472">Membrane</keyword>
<feature type="transmembrane region" description="Helical" evidence="7">
    <location>
        <begin position="416"/>
        <end position="435"/>
    </location>
</feature>
<feature type="transmembrane region" description="Helical" evidence="7">
    <location>
        <begin position="56"/>
        <end position="73"/>
    </location>
</feature>
<name>A0AAJ0F0I9_9PEZI</name>
<keyword evidence="4 7" id="KW-1133">Transmembrane helix</keyword>
<evidence type="ECO:0000256" key="7">
    <source>
        <dbReference type="SAM" id="Phobius"/>
    </source>
</evidence>
<reference evidence="9" key="1">
    <citation type="submission" date="2023-06" db="EMBL/GenBank/DDBJ databases">
        <title>Genome-scale phylogeny and comparative genomics of the fungal order Sordariales.</title>
        <authorList>
            <consortium name="Lawrence Berkeley National Laboratory"/>
            <person name="Hensen N."/>
            <person name="Bonometti L."/>
            <person name="Westerberg I."/>
            <person name="Brannstrom I.O."/>
            <person name="Guillou S."/>
            <person name="Cros-Aarteil S."/>
            <person name="Calhoun S."/>
            <person name="Haridas S."/>
            <person name="Kuo A."/>
            <person name="Mondo S."/>
            <person name="Pangilinan J."/>
            <person name="Riley R."/>
            <person name="Labutti K."/>
            <person name="Andreopoulos B."/>
            <person name="Lipzen A."/>
            <person name="Chen C."/>
            <person name="Yanf M."/>
            <person name="Daum C."/>
            <person name="Ng V."/>
            <person name="Clum A."/>
            <person name="Steindorff A."/>
            <person name="Ohm R."/>
            <person name="Martin F."/>
            <person name="Silar P."/>
            <person name="Natvig D."/>
            <person name="Lalanne C."/>
            <person name="Gautier V."/>
            <person name="Ament-Velasquez S.L."/>
            <person name="Kruys A."/>
            <person name="Hutchinson M.I."/>
            <person name="Powell A.J."/>
            <person name="Barry K."/>
            <person name="Miller A.N."/>
            <person name="Grigoriev I.V."/>
            <person name="Debuchy R."/>
            <person name="Gladieux P."/>
            <person name="Thoren M.H."/>
            <person name="Johannesson H."/>
        </authorList>
    </citation>
    <scope>NUCLEOTIDE SEQUENCE</scope>
    <source>
        <strain evidence="9">PSN4</strain>
    </source>
</reference>
<dbReference type="InterPro" id="IPR020846">
    <property type="entry name" value="MFS_dom"/>
</dbReference>
<evidence type="ECO:0000313" key="9">
    <source>
        <dbReference type="EMBL" id="KAK1750176.1"/>
    </source>
</evidence>
<comment type="subcellular location">
    <subcellularLocation>
        <location evidence="1">Membrane</location>
        <topology evidence="1">Multi-pass membrane protein</topology>
    </subcellularLocation>
</comment>
<evidence type="ECO:0000256" key="1">
    <source>
        <dbReference type="ARBA" id="ARBA00004141"/>
    </source>
</evidence>
<feature type="region of interest" description="Disordered" evidence="6">
    <location>
        <begin position="1"/>
        <end position="24"/>
    </location>
</feature>
<dbReference type="Gene3D" id="1.20.1250.20">
    <property type="entry name" value="MFS general substrate transporter like domains"/>
    <property type="match status" value="2"/>
</dbReference>
<dbReference type="FunFam" id="1.20.1250.20:FF:000068">
    <property type="entry name" value="MFS general substrate transporter"/>
    <property type="match status" value="1"/>
</dbReference>
<evidence type="ECO:0000256" key="6">
    <source>
        <dbReference type="SAM" id="MobiDB-lite"/>
    </source>
</evidence>
<evidence type="ECO:0000256" key="4">
    <source>
        <dbReference type="ARBA" id="ARBA00022989"/>
    </source>
</evidence>
<evidence type="ECO:0000256" key="5">
    <source>
        <dbReference type="ARBA" id="ARBA00023136"/>
    </source>
</evidence>
<proteinExistence type="predicted"/>
<feature type="transmembrane region" description="Helical" evidence="7">
    <location>
        <begin position="354"/>
        <end position="372"/>
    </location>
</feature>
<feature type="compositionally biased region" description="Polar residues" evidence="6">
    <location>
        <begin position="15"/>
        <end position="24"/>
    </location>
</feature>
<dbReference type="Proteomes" id="UP001239445">
    <property type="component" value="Unassembled WGS sequence"/>
</dbReference>
<organism evidence="9 10">
    <name type="scientific">Echria macrotheca</name>
    <dbReference type="NCBI Taxonomy" id="438768"/>
    <lineage>
        <taxon>Eukaryota</taxon>
        <taxon>Fungi</taxon>
        <taxon>Dikarya</taxon>
        <taxon>Ascomycota</taxon>
        <taxon>Pezizomycotina</taxon>
        <taxon>Sordariomycetes</taxon>
        <taxon>Sordariomycetidae</taxon>
        <taxon>Sordariales</taxon>
        <taxon>Schizotheciaceae</taxon>
        <taxon>Echria</taxon>
    </lineage>
</organism>
<keyword evidence="3 7" id="KW-0812">Transmembrane</keyword>
<feature type="transmembrane region" description="Helical" evidence="7">
    <location>
        <begin position="290"/>
        <end position="310"/>
    </location>
</feature>
<keyword evidence="2" id="KW-0813">Transport</keyword>
<feature type="transmembrane region" description="Helical" evidence="7">
    <location>
        <begin position="378"/>
        <end position="395"/>
    </location>
</feature>
<evidence type="ECO:0000313" key="10">
    <source>
        <dbReference type="Proteomes" id="UP001239445"/>
    </source>
</evidence>
<dbReference type="GO" id="GO:0022857">
    <property type="term" value="F:transmembrane transporter activity"/>
    <property type="evidence" value="ECO:0007669"/>
    <property type="project" value="InterPro"/>
</dbReference>
<dbReference type="PANTHER" id="PTHR43791">
    <property type="entry name" value="PERMEASE-RELATED"/>
    <property type="match status" value="1"/>
</dbReference>
<dbReference type="InterPro" id="IPR036259">
    <property type="entry name" value="MFS_trans_sf"/>
</dbReference>
<dbReference type="PROSITE" id="PS50850">
    <property type="entry name" value="MFS"/>
    <property type="match status" value="1"/>
</dbReference>
<evidence type="ECO:0000256" key="2">
    <source>
        <dbReference type="ARBA" id="ARBA00022448"/>
    </source>
</evidence>
<feature type="domain" description="Major facilitator superfamily (MFS) profile" evidence="8">
    <location>
        <begin position="60"/>
        <end position="506"/>
    </location>
</feature>
<feature type="transmembrane region" description="Helical" evidence="7">
    <location>
        <begin position="330"/>
        <end position="347"/>
    </location>
</feature>
<feature type="transmembrane region" description="Helical" evidence="7">
    <location>
        <begin position="154"/>
        <end position="176"/>
    </location>
</feature>
<evidence type="ECO:0000259" key="8">
    <source>
        <dbReference type="PROSITE" id="PS50850"/>
    </source>
</evidence>
<accession>A0AAJ0F0I9</accession>
<dbReference type="PANTHER" id="PTHR43791:SF57">
    <property type="entry name" value="MAJOR FACILITATOR SUPERFAMILY (MFS) PROFILE DOMAIN-CONTAINING PROTEIN"/>
    <property type="match status" value="1"/>
</dbReference>
<comment type="caution">
    <text evidence="9">The sequence shown here is derived from an EMBL/GenBank/DDBJ whole genome shotgun (WGS) entry which is preliminary data.</text>
</comment>
<dbReference type="SUPFAM" id="SSF103473">
    <property type="entry name" value="MFS general substrate transporter"/>
    <property type="match status" value="1"/>
</dbReference>
<dbReference type="FunFam" id="1.20.1250.20:FF:000034">
    <property type="entry name" value="MFS general substrate transporter"/>
    <property type="match status" value="1"/>
</dbReference>
<evidence type="ECO:0000256" key="3">
    <source>
        <dbReference type="ARBA" id="ARBA00022692"/>
    </source>
</evidence>
<dbReference type="AlphaFoldDB" id="A0AAJ0F0I9"/>